<comment type="caution">
    <text evidence="2">The sequence shown here is derived from an EMBL/GenBank/DDBJ whole genome shotgun (WGS) entry which is preliminary data.</text>
</comment>
<evidence type="ECO:0000256" key="1">
    <source>
        <dbReference type="SAM" id="Phobius"/>
    </source>
</evidence>
<dbReference type="Proteomes" id="UP000808337">
    <property type="component" value="Unassembled WGS sequence"/>
</dbReference>
<evidence type="ECO:0000313" key="3">
    <source>
        <dbReference type="Proteomes" id="UP000808337"/>
    </source>
</evidence>
<feature type="transmembrane region" description="Helical" evidence="1">
    <location>
        <begin position="54"/>
        <end position="72"/>
    </location>
</feature>
<proteinExistence type="predicted"/>
<protein>
    <submittedName>
        <fullName evidence="2">Uncharacterized protein</fullName>
    </submittedName>
</protein>
<name>A0A9D7XTF5_9BACT</name>
<gene>
    <name evidence="2" type="ORF">IPP15_09605</name>
</gene>
<dbReference type="AlphaFoldDB" id="A0A9D7XTF5"/>
<accession>A0A9D7XTF5</accession>
<feature type="transmembrane region" description="Helical" evidence="1">
    <location>
        <begin position="21"/>
        <end position="42"/>
    </location>
</feature>
<feature type="transmembrane region" description="Helical" evidence="1">
    <location>
        <begin position="84"/>
        <end position="101"/>
    </location>
</feature>
<evidence type="ECO:0000313" key="2">
    <source>
        <dbReference type="EMBL" id="MBK9982662.1"/>
    </source>
</evidence>
<organism evidence="2 3">
    <name type="scientific">Candidatus Opimibacter skivensis</name>
    <dbReference type="NCBI Taxonomy" id="2982028"/>
    <lineage>
        <taxon>Bacteria</taxon>
        <taxon>Pseudomonadati</taxon>
        <taxon>Bacteroidota</taxon>
        <taxon>Saprospiria</taxon>
        <taxon>Saprospirales</taxon>
        <taxon>Saprospiraceae</taxon>
        <taxon>Candidatus Opimibacter</taxon>
    </lineage>
</organism>
<keyword evidence="1" id="KW-1133">Transmembrane helix</keyword>
<sequence length="107" mass="11799">MPDWSLPLRLLKKKSVKSKSLRGGFLGLVIAAAVLLGLHFTGIYEMNILNLSNLVGVLLIVVPIIYFGFLFARGGFDKAEKNRIIAIIMFYIAAALFGPLSNRLVLH</sequence>
<keyword evidence="1" id="KW-0472">Membrane</keyword>
<dbReference type="Gene3D" id="1.20.1250.20">
    <property type="entry name" value="MFS general substrate transporter like domains"/>
    <property type="match status" value="1"/>
</dbReference>
<dbReference type="EMBL" id="JADKGY010000006">
    <property type="protein sequence ID" value="MBK9982662.1"/>
    <property type="molecule type" value="Genomic_DNA"/>
</dbReference>
<reference evidence="2 3" key="1">
    <citation type="submission" date="2020-10" db="EMBL/GenBank/DDBJ databases">
        <title>Connecting structure to function with the recovery of over 1000 high-quality activated sludge metagenome-assembled genomes encoding full-length rRNA genes using long-read sequencing.</title>
        <authorList>
            <person name="Singleton C.M."/>
            <person name="Petriglieri F."/>
            <person name="Kristensen J.M."/>
            <person name="Kirkegaard R.H."/>
            <person name="Michaelsen T.Y."/>
            <person name="Andersen M.H."/>
            <person name="Karst S.M."/>
            <person name="Dueholm M.S."/>
            <person name="Nielsen P.H."/>
            <person name="Albertsen M."/>
        </authorList>
    </citation>
    <scope>NUCLEOTIDE SEQUENCE [LARGE SCALE GENOMIC DNA]</scope>
    <source>
        <strain evidence="2">Ribe_18-Q3-R11-54_MAXAC.273</strain>
    </source>
</reference>
<dbReference type="InterPro" id="IPR036259">
    <property type="entry name" value="MFS_trans_sf"/>
</dbReference>
<keyword evidence="1" id="KW-0812">Transmembrane</keyword>